<evidence type="ECO:0000256" key="1">
    <source>
        <dbReference type="SAM" id="MobiDB-lite"/>
    </source>
</evidence>
<dbReference type="GeneID" id="54357169"/>
<keyword evidence="2" id="KW-1185">Reference proteome</keyword>
<feature type="compositionally biased region" description="Polar residues" evidence="1">
    <location>
        <begin position="57"/>
        <end position="72"/>
    </location>
</feature>
<sequence>MFPDAVPIRARSIYEHKRSEIDTHTTTKPPSHQFCGSGAEIDRGWGTSGRYVDTCDSQTMPVVSPGTSSNQSVEERKARPQSLDCHCHLERGDDSPWRISVASTEDAPPACHRHYSAGHDTSQGILCTHGWILSGRKNVQSGQCHRKREEAGDGSMRQARAHVGIVMAMEG</sequence>
<accession>A0A6J3MAX1</accession>
<organism evidence="3">
    <name type="scientific">Dissoconium aciculare CBS 342.82</name>
    <dbReference type="NCBI Taxonomy" id="1314786"/>
    <lineage>
        <taxon>Eukaryota</taxon>
        <taxon>Fungi</taxon>
        <taxon>Dikarya</taxon>
        <taxon>Ascomycota</taxon>
        <taxon>Pezizomycotina</taxon>
        <taxon>Dothideomycetes</taxon>
        <taxon>Dothideomycetidae</taxon>
        <taxon>Mycosphaerellales</taxon>
        <taxon>Dissoconiaceae</taxon>
        <taxon>Dissoconium</taxon>
    </lineage>
</organism>
<name>A0A6J3MAX1_9PEZI</name>
<dbReference type="RefSeq" id="XP_033461013.1">
    <property type="nucleotide sequence ID" value="XM_033599370.1"/>
</dbReference>
<protein>
    <submittedName>
        <fullName evidence="3">Uncharacterized protein</fullName>
    </submittedName>
</protein>
<reference evidence="3" key="2">
    <citation type="submission" date="2020-04" db="EMBL/GenBank/DDBJ databases">
        <authorList>
            <consortium name="NCBI Genome Project"/>
        </authorList>
    </citation>
    <scope>NUCLEOTIDE SEQUENCE</scope>
    <source>
        <strain evidence="3">CBS 342.82</strain>
    </source>
</reference>
<evidence type="ECO:0000313" key="3">
    <source>
        <dbReference type="RefSeq" id="XP_033461013.1"/>
    </source>
</evidence>
<feature type="region of interest" description="Disordered" evidence="1">
    <location>
        <begin position="57"/>
        <end position="79"/>
    </location>
</feature>
<evidence type="ECO:0000313" key="2">
    <source>
        <dbReference type="Proteomes" id="UP000504637"/>
    </source>
</evidence>
<dbReference type="Proteomes" id="UP000504637">
    <property type="component" value="Unplaced"/>
</dbReference>
<proteinExistence type="predicted"/>
<reference evidence="3" key="1">
    <citation type="submission" date="2020-01" db="EMBL/GenBank/DDBJ databases">
        <authorList>
            <consortium name="DOE Joint Genome Institute"/>
            <person name="Haridas S."/>
            <person name="Albert R."/>
            <person name="Binder M."/>
            <person name="Bloem J."/>
            <person name="Labutti K."/>
            <person name="Salamov A."/>
            <person name="Andreopoulos B."/>
            <person name="Baker S.E."/>
            <person name="Barry K."/>
            <person name="Bills G."/>
            <person name="Bluhm B.H."/>
            <person name="Cannon C."/>
            <person name="Castanera R."/>
            <person name="Culley D.E."/>
            <person name="Daum C."/>
            <person name="Ezra D."/>
            <person name="Gonzalez J.B."/>
            <person name="Henrissat B."/>
            <person name="Kuo A."/>
            <person name="Liang C."/>
            <person name="Lipzen A."/>
            <person name="Lutzoni F."/>
            <person name="Magnuson J."/>
            <person name="Mondo S."/>
            <person name="Nolan M."/>
            <person name="Ohm R."/>
            <person name="Pangilinan J."/>
            <person name="Park H.-J."/>
            <person name="Ramirez L."/>
            <person name="Alfaro M."/>
            <person name="Sun H."/>
            <person name="Tritt A."/>
            <person name="Yoshinaga Y."/>
            <person name="Zwiers L.-H."/>
            <person name="Turgeon B.G."/>
            <person name="Goodwin S.B."/>
            <person name="Spatafora J.W."/>
            <person name="Crous P.W."/>
            <person name="Grigoriev I.V."/>
        </authorList>
    </citation>
    <scope>NUCLEOTIDE SEQUENCE</scope>
    <source>
        <strain evidence="3">CBS 342.82</strain>
    </source>
</reference>
<gene>
    <name evidence="3" type="ORF">K489DRAFT_170404</name>
</gene>
<reference evidence="3" key="3">
    <citation type="submission" date="2025-08" db="UniProtKB">
        <authorList>
            <consortium name="RefSeq"/>
        </authorList>
    </citation>
    <scope>IDENTIFICATION</scope>
    <source>
        <strain evidence="3">CBS 342.82</strain>
    </source>
</reference>
<dbReference type="AlphaFoldDB" id="A0A6J3MAX1"/>